<dbReference type="RefSeq" id="WP_087845635.1">
    <property type="nucleotide sequence ID" value="NZ_FYAK01000006.1"/>
</dbReference>
<organism evidence="3 4">
    <name type="scientific">Photobacterium malacitanum</name>
    <dbReference type="NCBI Taxonomy" id="2204294"/>
    <lineage>
        <taxon>Bacteria</taxon>
        <taxon>Pseudomonadati</taxon>
        <taxon>Pseudomonadota</taxon>
        <taxon>Gammaproteobacteria</taxon>
        <taxon>Vibrionales</taxon>
        <taxon>Vibrionaceae</taxon>
        <taxon>Photobacterium</taxon>
    </lineage>
</organism>
<evidence type="ECO:0000256" key="2">
    <source>
        <dbReference type="SAM" id="Coils"/>
    </source>
</evidence>
<dbReference type="Proteomes" id="UP000195963">
    <property type="component" value="Unassembled WGS sequence"/>
</dbReference>
<dbReference type="Pfam" id="PF04102">
    <property type="entry name" value="SlyX"/>
    <property type="match status" value="1"/>
</dbReference>
<dbReference type="NCBIfam" id="NF003357">
    <property type="entry name" value="PRK04406.1"/>
    <property type="match status" value="1"/>
</dbReference>
<dbReference type="PANTHER" id="PTHR36508:SF1">
    <property type="entry name" value="PROTEIN SLYX"/>
    <property type="match status" value="1"/>
</dbReference>
<accession>A0A1Y6MNR6</accession>
<reference evidence="4" key="1">
    <citation type="submission" date="2017-06" db="EMBL/GenBank/DDBJ databases">
        <authorList>
            <person name="Rodrigo-Torres L."/>
            <person name="Arahal R.D."/>
            <person name="Lucena T."/>
        </authorList>
    </citation>
    <scope>NUCLEOTIDE SEQUENCE [LARGE SCALE GENOMIC DNA]</scope>
    <source>
        <strain evidence="4">CECT 9190</strain>
    </source>
</reference>
<comment type="similarity">
    <text evidence="1">Belongs to the SlyX family.</text>
</comment>
<proteinExistence type="inferred from homology"/>
<evidence type="ECO:0000313" key="3">
    <source>
        <dbReference type="EMBL" id="SMY36841.1"/>
    </source>
</evidence>
<protein>
    <recommendedName>
        <fullName evidence="1">Protein SlyX homolog</fullName>
    </recommendedName>
</protein>
<name>A0A1Y6MNR6_9GAMM</name>
<dbReference type="InterPro" id="IPR007236">
    <property type="entry name" value="SlyX"/>
</dbReference>
<keyword evidence="2" id="KW-0175">Coiled coil</keyword>
<evidence type="ECO:0000256" key="1">
    <source>
        <dbReference type="HAMAP-Rule" id="MF_00715"/>
    </source>
</evidence>
<dbReference type="Gene3D" id="1.20.5.300">
    <property type="match status" value="1"/>
</dbReference>
<dbReference type="AlphaFoldDB" id="A0A1Y6MNR6"/>
<dbReference type="EMBL" id="FYAK01000006">
    <property type="protein sequence ID" value="SMY36841.1"/>
    <property type="molecule type" value="Genomic_DNA"/>
</dbReference>
<feature type="coiled-coil region" evidence="2">
    <location>
        <begin position="4"/>
        <end position="31"/>
    </location>
</feature>
<keyword evidence="4" id="KW-1185">Reference proteome</keyword>
<gene>
    <name evidence="1" type="primary">slyX</name>
    <name evidence="3" type="ORF">PMAL9190_02691</name>
</gene>
<sequence length="73" mass="8547">MTEIQQLQSRLDELEMKLAFQEQTIDELNDALTKQQFLIDRMEVQLKFMVGKVKGMQTSNMADESEETPPPHY</sequence>
<evidence type="ECO:0000313" key="4">
    <source>
        <dbReference type="Proteomes" id="UP000195963"/>
    </source>
</evidence>
<dbReference type="PANTHER" id="PTHR36508">
    <property type="entry name" value="PROTEIN SLYX"/>
    <property type="match status" value="1"/>
</dbReference>
<dbReference type="HAMAP" id="MF_00715">
    <property type="entry name" value="SlyX"/>
    <property type="match status" value="1"/>
</dbReference>